<organism evidence="2 3">
    <name type="scientific">Dreissena polymorpha</name>
    <name type="common">Zebra mussel</name>
    <name type="synonym">Mytilus polymorpha</name>
    <dbReference type="NCBI Taxonomy" id="45954"/>
    <lineage>
        <taxon>Eukaryota</taxon>
        <taxon>Metazoa</taxon>
        <taxon>Spiralia</taxon>
        <taxon>Lophotrochozoa</taxon>
        <taxon>Mollusca</taxon>
        <taxon>Bivalvia</taxon>
        <taxon>Autobranchia</taxon>
        <taxon>Heteroconchia</taxon>
        <taxon>Euheterodonta</taxon>
        <taxon>Imparidentia</taxon>
        <taxon>Neoheterodontei</taxon>
        <taxon>Myida</taxon>
        <taxon>Dreissenoidea</taxon>
        <taxon>Dreissenidae</taxon>
        <taxon>Dreissena</taxon>
    </lineage>
</organism>
<gene>
    <name evidence="2" type="ORF">DPMN_083643</name>
</gene>
<protein>
    <recommendedName>
        <fullName evidence="1">Retrotransposon gag domain-containing protein</fullName>
    </recommendedName>
</protein>
<evidence type="ECO:0000259" key="1">
    <source>
        <dbReference type="Pfam" id="PF03732"/>
    </source>
</evidence>
<dbReference type="AlphaFoldDB" id="A0A9D3Y957"/>
<feature type="domain" description="Retrotransposon gag" evidence="1">
    <location>
        <begin position="5"/>
        <end position="93"/>
    </location>
</feature>
<comment type="caution">
    <text evidence="2">The sequence shown here is derived from an EMBL/GenBank/DDBJ whole genome shotgun (WGS) entry which is preliminary data.</text>
</comment>
<evidence type="ECO:0000313" key="3">
    <source>
        <dbReference type="Proteomes" id="UP000828390"/>
    </source>
</evidence>
<reference evidence="2" key="1">
    <citation type="journal article" date="2019" name="bioRxiv">
        <title>The Genome of the Zebra Mussel, Dreissena polymorpha: A Resource for Invasive Species Research.</title>
        <authorList>
            <person name="McCartney M.A."/>
            <person name="Auch B."/>
            <person name="Kono T."/>
            <person name="Mallez S."/>
            <person name="Zhang Y."/>
            <person name="Obille A."/>
            <person name="Becker A."/>
            <person name="Abrahante J.E."/>
            <person name="Garbe J."/>
            <person name="Badalamenti J.P."/>
            <person name="Herman A."/>
            <person name="Mangelson H."/>
            <person name="Liachko I."/>
            <person name="Sullivan S."/>
            <person name="Sone E.D."/>
            <person name="Koren S."/>
            <person name="Silverstein K.A.T."/>
            <person name="Beckman K.B."/>
            <person name="Gohl D.M."/>
        </authorList>
    </citation>
    <scope>NUCLEOTIDE SEQUENCE</scope>
    <source>
        <strain evidence="2">Duluth1</strain>
        <tissue evidence="2">Whole animal</tissue>
    </source>
</reference>
<dbReference type="InterPro" id="IPR005162">
    <property type="entry name" value="Retrotrans_gag_dom"/>
</dbReference>
<accession>A0A9D3Y957</accession>
<sequence>MIEGQASEFVFTQLPKRVLTSYRDLMNELTSRYRVIETPQAFAAKLSKRNQRQGETAKEYAAELKRLFDKAHPDRARGIRNEDLERKFLVGLLDSDVRFEVEYHKEPKDLEEAVFQVVNLIQVKNGCKQDRPKSLTPDVQWTTALTNRWNR</sequence>
<dbReference type="Pfam" id="PF03732">
    <property type="entry name" value="Retrotrans_gag"/>
    <property type="match status" value="1"/>
</dbReference>
<proteinExistence type="predicted"/>
<reference evidence="2" key="2">
    <citation type="submission" date="2020-11" db="EMBL/GenBank/DDBJ databases">
        <authorList>
            <person name="McCartney M.A."/>
            <person name="Auch B."/>
            <person name="Kono T."/>
            <person name="Mallez S."/>
            <person name="Becker A."/>
            <person name="Gohl D.M."/>
            <person name="Silverstein K.A.T."/>
            <person name="Koren S."/>
            <person name="Bechman K.B."/>
            <person name="Herman A."/>
            <person name="Abrahante J.E."/>
            <person name="Garbe J."/>
        </authorList>
    </citation>
    <scope>NUCLEOTIDE SEQUENCE</scope>
    <source>
        <strain evidence="2">Duluth1</strain>
        <tissue evidence="2">Whole animal</tissue>
    </source>
</reference>
<name>A0A9D3Y957_DREPO</name>
<dbReference type="Proteomes" id="UP000828390">
    <property type="component" value="Unassembled WGS sequence"/>
</dbReference>
<evidence type="ECO:0000313" key="2">
    <source>
        <dbReference type="EMBL" id="KAH3696178.1"/>
    </source>
</evidence>
<keyword evidence="3" id="KW-1185">Reference proteome</keyword>
<dbReference type="EMBL" id="JAIWYP010000016">
    <property type="protein sequence ID" value="KAH3696178.1"/>
    <property type="molecule type" value="Genomic_DNA"/>
</dbReference>